<keyword evidence="3" id="KW-1185">Reference proteome</keyword>
<sequence length="128" mass="13038">MHLRTAREGLVRQAPAPHSPTVTVFFGGDEDGTDVGLVAVTVPPGAGMPPHKHGGSDVILTPTSGRVRITKGEESIEVGVGDAALITKDEAVALTNPGDEEARVIVAAGPADFVAGIRAWPEPVTAAS</sequence>
<dbReference type="EMBL" id="VFOP01000001">
    <property type="protein sequence ID" value="TQL52132.1"/>
    <property type="molecule type" value="Genomic_DNA"/>
</dbReference>
<organism evidence="2 3">
    <name type="scientific">Ornithinicoccus hortensis</name>
    <dbReference type="NCBI Taxonomy" id="82346"/>
    <lineage>
        <taxon>Bacteria</taxon>
        <taxon>Bacillati</taxon>
        <taxon>Actinomycetota</taxon>
        <taxon>Actinomycetes</taxon>
        <taxon>Micrococcales</taxon>
        <taxon>Intrasporangiaceae</taxon>
        <taxon>Ornithinicoccus</taxon>
    </lineage>
</organism>
<dbReference type="Gene3D" id="2.60.120.10">
    <property type="entry name" value="Jelly Rolls"/>
    <property type="match status" value="1"/>
</dbReference>
<dbReference type="SUPFAM" id="SSF51182">
    <property type="entry name" value="RmlC-like cupins"/>
    <property type="match status" value="1"/>
</dbReference>
<dbReference type="Proteomes" id="UP000319516">
    <property type="component" value="Unassembled WGS sequence"/>
</dbReference>
<comment type="caution">
    <text evidence="2">The sequence shown here is derived from an EMBL/GenBank/DDBJ whole genome shotgun (WGS) entry which is preliminary data.</text>
</comment>
<evidence type="ECO:0000313" key="3">
    <source>
        <dbReference type="Proteomes" id="UP000319516"/>
    </source>
</evidence>
<dbReference type="Pfam" id="PF07883">
    <property type="entry name" value="Cupin_2"/>
    <property type="match status" value="1"/>
</dbReference>
<dbReference type="CDD" id="cd02208">
    <property type="entry name" value="cupin_RmlC-like"/>
    <property type="match status" value="1"/>
</dbReference>
<gene>
    <name evidence="2" type="ORF">FB467_3303</name>
</gene>
<name>A0A542YVN6_9MICO</name>
<dbReference type="InterPro" id="IPR011051">
    <property type="entry name" value="RmlC_Cupin_sf"/>
</dbReference>
<proteinExistence type="predicted"/>
<evidence type="ECO:0000259" key="1">
    <source>
        <dbReference type="Pfam" id="PF07883"/>
    </source>
</evidence>
<reference evidence="2 3" key="1">
    <citation type="submission" date="2019-06" db="EMBL/GenBank/DDBJ databases">
        <title>Sequencing the genomes of 1000 actinobacteria strains.</title>
        <authorList>
            <person name="Klenk H.-P."/>
        </authorList>
    </citation>
    <scope>NUCLEOTIDE SEQUENCE [LARGE SCALE GENOMIC DNA]</scope>
    <source>
        <strain evidence="2 3">DSM 12335</strain>
    </source>
</reference>
<dbReference type="OrthoDB" id="6311549at2"/>
<dbReference type="RefSeq" id="WP_141786044.1">
    <property type="nucleotide sequence ID" value="NZ_BAAAIK010000001.1"/>
</dbReference>
<protein>
    <submittedName>
        <fullName evidence="2">Cupin domain</fullName>
    </submittedName>
</protein>
<evidence type="ECO:0000313" key="2">
    <source>
        <dbReference type="EMBL" id="TQL52132.1"/>
    </source>
</evidence>
<accession>A0A542YVN6</accession>
<dbReference type="InterPro" id="IPR014710">
    <property type="entry name" value="RmlC-like_jellyroll"/>
</dbReference>
<dbReference type="InterPro" id="IPR013096">
    <property type="entry name" value="Cupin_2"/>
</dbReference>
<dbReference type="AlphaFoldDB" id="A0A542YVN6"/>
<feature type="domain" description="Cupin type-2" evidence="1">
    <location>
        <begin position="40"/>
        <end position="106"/>
    </location>
</feature>